<dbReference type="KEGG" id="tng:GSTEN00029917G001"/>
<dbReference type="PANTHER" id="PTHR44229:SF5">
    <property type="entry name" value="15-HYDROXYPROSTAGLANDIN DEHYDROGENASE [NAD(+)]"/>
    <property type="match status" value="1"/>
</dbReference>
<dbReference type="OrthoDB" id="37659at2759"/>
<dbReference type="InterPro" id="IPR002347">
    <property type="entry name" value="SDR_fam"/>
</dbReference>
<evidence type="ECO:0000313" key="3">
    <source>
        <dbReference type="EMBL" id="CAG08817.1"/>
    </source>
</evidence>
<dbReference type="Pfam" id="PF00106">
    <property type="entry name" value="adh_short"/>
    <property type="match status" value="1"/>
</dbReference>
<keyword evidence="2" id="KW-0560">Oxidoreductase</keyword>
<gene>
    <name evidence="3" type="ORF">GSTENG00029917001</name>
</gene>
<dbReference type="EMBL" id="CAAE01015001">
    <property type="protein sequence ID" value="CAG08817.1"/>
    <property type="molecule type" value="Genomic_DNA"/>
</dbReference>
<dbReference type="GO" id="GO:0005737">
    <property type="term" value="C:cytoplasm"/>
    <property type="evidence" value="ECO:0007669"/>
    <property type="project" value="TreeGrafter"/>
</dbReference>
<organism evidence="3">
    <name type="scientific">Tetraodon nigroviridis</name>
    <name type="common">Spotted green pufferfish</name>
    <name type="synonym">Chelonodon nigroviridis</name>
    <dbReference type="NCBI Taxonomy" id="99883"/>
    <lineage>
        <taxon>Eukaryota</taxon>
        <taxon>Metazoa</taxon>
        <taxon>Chordata</taxon>
        <taxon>Craniata</taxon>
        <taxon>Vertebrata</taxon>
        <taxon>Euteleostomi</taxon>
        <taxon>Actinopterygii</taxon>
        <taxon>Neopterygii</taxon>
        <taxon>Teleostei</taxon>
        <taxon>Neoteleostei</taxon>
        <taxon>Acanthomorphata</taxon>
        <taxon>Eupercaria</taxon>
        <taxon>Tetraodontiformes</taxon>
        <taxon>Tetradontoidea</taxon>
        <taxon>Tetraodontidae</taxon>
        <taxon>Tetraodon</taxon>
    </lineage>
</organism>
<evidence type="ECO:0000256" key="2">
    <source>
        <dbReference type="ARBA" id="ARBA00023002"/>
    </source>
</evidence>
<accession>Q4RS15</accession>
<dbReference type="GO" id="GO:0016616">
    <property type="term" value="F:oxidoreductase activity, acting on the CH-OH group of donors, NAD or NADP as acceptor"/>
    <property type="evidence" value="ECO:0007669"/>
    <property type="project" value="TreeGrafter"/>
</dbReference>
<name>Q4RS15_TETNG</name>
<dbReference type="InterPro" id="IPR036291">
    <property type="entry name" value="NAD(P)-bd_dom_sf"/>
</dbReference>
<comment type="caution">
    <text evidence="3">The sequence shown here is derived from an EMBL/GenBank/DDBJ whole genome shotgun (WGS) entry which is preliminary data.</text>
</comment>
<reference evidence="3" key="1">
    <citation type="journal article" date="2004" name="Nature">
        <title>Genome duplication in the teleost fish Tetraodon nigroviridis reveals the early vertebrate proto-karyotype.</title>
        <authorList>
            <person name="Jaillon O."/>
            <person name="Aury J.-M."/>
            <person name="Brunet F."/>
            <person name="Petit J.-L."/>
            <person name="Stange-Thomann N."/>
            <person name="Mauceli E."/>
            <person name="Bouneau L."/>
            <person name="Fischer C."/>
            <person name="Ozouf-Costaz C."/>
            <person name="Bernot A."/>
            <person name="Nicaud S."/>
            <person name="Jaffe D."/>
            <person name="Fisher S."/>
            <person name="Lutfalla G."/>
            <person name="Dossat C."/>
            <person name="Segurens B."/>
            <person name="Dasilva C."/>
            <person name="Salanoubat M."/>
            <person name="Levy M."/>
            <person name="Boudet N."/>
            <person name="Castellano S."/>
            <person name="Anthouard V."/>
            <person name="Jubin C."/>
            <person name="Castelli V."/>
            <person name="Katinka M."/>
            <person name="Vacherie B."/>
            <person name="Biemont C."/>
            <person name="Skalli Z."/>
            <person name="Cattolico L."/>
            <person name="Poulain J."/>
            <person name="De Berardinis V."/>
            <person name="Cruaud C."/>
            <person name="Duprat S."/>
            <person name="Brottier P."/>
            <person name="Coutanceau J.-P."/>
            <person name="Gouzy J."/>
            <person name="Parra G."/>
            <person name="Lardier G."/>
            <person name="Chapple C."/>
            <person name="McKernan K.J."/>
            <person name="McEwan P."/>
            <person name="Bosak S."/>
            <person name="Kellis M."/>
            <person name="Volff J.-N."/>
            <person name="Guigo R."/>
            <person name="Zody M.C."/>
            <person name="Mesirov J."/>
            <person name="Lindblad-Toh K."/>
            <person name="Birren B."/>
            <person name="Nusbaum C."/>
            <person name="Kahn D."/>
            <person name="Robinson-Rechavi M."/>
            <person name="Laudet V."/>
            <person name="Schachter V."/>
            <person name="Quetier F."/>
            <person name="Saurin W."/>
            <person name="Scarpelli C."/>
            <person name="Wincker P."/>
            <person name="Lander E.S."/>
            <person name="Weissenbach J."/>
            <person name="Roest Crollius H."/>
        </authorList>
    </citation>
    <scope>NUCLEOTIDE SEQUENCE [LARGE SCALE GENOMIC DNA]</scope>
</reference>
<reference evidence="3" key="2">
    <citation type="submission" date="2004-02" db="EMBL/GenBank/DDBJ databases">
        <authorList>
            <consortium name="Genoscope"/>
            <consortium name="Whitehead Institute Centre for Genome Research"/>
        </authorList>
    </citation>
    <scope>NUCLEOTIDE SEQUENCE</scope>
</reference>
<dbReference type="SUPFAM" id="SSF51735">
    <property type="entry name" value="NAD(P)-binding Rossmann-fold domains"/>
    <property type="match status" value="1"/>
</dbReference>
<dbReference type="AlphaFoldDB" id="Q4RS15"/>
<comment type="similarity">
    <text evidence="1">Belongs to the short-chain dehydrogenases/reductases (SDR) family.</text>
</comment>
<dbReference type="PANTHER" id="PTHR44229">
    <property type="entry name" value="15-HYDROXYPROSTAGLANDIN DEHYDROGENASE [NAD(+)]"/>
    <property type="match status" value="1"/>
</dbReference>
<proteinExistence type="inferred from homology"/>
<evidence type="ECO:0000256" key="1">
    <source>
        <dbReference type="ARBA" id="ARBA00006484"/>
    </source>
</evidence>
<dbReference type="Gene3D" id="3.40.50.720">
    <property type="entry name" value="NAD(P)-binding Rossmann-like Domain"/>
    <property type="match status" value="1"/>
</dbReference>
<sequence>MALNGQIAVVTGAAMGIGRAIAEILLQNGAKVALIDVNESAGRTLVDLLEKQFGAERVLFLCCDVESEEQTKGSPRSHTLRHQNVPLLSLLTEPGSGFVCFSQDAFQRVAETFGGLDIFCNNAGILNEIEWQKTISINLVRKCDPPPPPLPSDSRPDVVGVGVVLGLCHQGQLPGSGAHEQAERRPWRRHRQHLVRCWHRSSAVMSCLHGLQTRAGWLHPSRGGCLRGVRLRRAGQRALSKFRPNAALCQRLVQTGTVLPSGSGELPGGRNHRDSVVSPRCVTTCDHPSRAYLLKCCAVCCSVGEVAECFLELATDETKNGDALLLFPKRKQYATFPSIV</sequence>
<protein>
    <submittedName>
        <fullName evidence="3">(spotted green pufferfish) hypothetical protein</fullName>
    </submittedName>
</protein>